<name>A0A9Q0GD71_9ROSI</name>
<evidence type="ECO:0000256" key="1">
    <source>
        <dbReference type="SAM" id="MobiDB-lite"/>
    </source>
</evidence>
<evidence type="ECO:0000313" key="3">
    <source>
        <dbReference type="Proteomes" id="UP001141552"/>
    </source>
</evidence>
<feature type="region of interest" description="Disordered" evidence="1">
    <location>
        <begin position="28"/>
        <end position="52"/>
    </location>
</feature>
<dbReference type="OrthoDB" id="5960226at2759"/>
<keyword evidence="3" id="KW-1185">Reference proteome</keyword>
<dbReference type="EMBL" id="JAKUCV010001138">
    <property type="protein sequence ID" value="KAJ4847508.1"/>
    <property type="molecule type" value="Genomic_DNA"/>
</dbReference>
<comment type="caution">
    <text evidence="2">The sequence shown here is derived from an EMBL/GenBank/DDBJ whole genome shotgun (WGS) entry which is preliminary data.</text>
</comment>
<proteinExistence type="predicted"/>
<reference evidence="2" key="1">
    <citation type="submission" date="2022-02" db="EMBL/GenBank/DDBJ databases">
        <authorList>
            <person name="Henning P.M."/>
            <person name="McCubbin A.G."/>
            <person name="Shore J.S."/>
        </authorList>
    </citation>
    <scope>NUCLEOTIDE SEQUENCE</scope>
    <source>
        <strain evidence="2">F60SS</strain>
        <tissue evidence="2">Leaves</tissue>
    </source>
</reference>
<gene>
    <name evidence="2" type="ORF">Tsubulata_012257</name>
</gene>
<dbReference type="AlphaFoldDB" id="A0A9Q0GD71"/>
<protein>
    <submittedName>
        <fullName evidence="2">Uncharacterized protein</fullName>
    </submittedName>
</protein>
<feature type="region of interest" description="Disordered" evidence="1">
    <location>
        <begin position="103"/>
        <end position="145"/>
    </location>
</feature>
<dbReference type="Proteomes" id="UP001141552">
    <property type="component" value="Unassembled WGS sequence"/>
</dbReference>
<organism evidence="2 3">
    <name type="scientific">Turnera subulata</name>
    <dbReference type="NCBI Taxonomy" id="218843"/>
    <lineage>
        <taxon>Eukaryota</taxon>
        <taxon>Viridiplantae</taxon>
        <taxon>Streptophyta</taxon>
        <taxon>Embryophyta</taxon>
        <taxon>Tracheophyta</taxon>
        <taxon>Spermatophyta</taxon>
        <taxon>Magnoliopsida</taxon>
        <taxon>eudicotyledons</taxon>
        <taxon>Gunneridae</taxon>
        <taxon>Pentapetalae</taxon>
        <taxon>rosids</taxon>
        <taxon>fabids</taxon>
        <taxon>Malpighiales</taxon>
        <taxon>Passifloraceae</taxon>
        <taxon>Turnera</taxon>
    </lineage>
</organism>
<sequence length="145" mass="16494">MGIFGAADVFVEQRIVTEWPEEMFKKPRLRKNSSTVGPPVVTGADGEDDVPNLYKPVFTKRNTNNRAVPTSTAKPSDYISASTWSGFRQERKASKWNDYITQEEDDLNGGNRSKFADHTDQGTMDDWETTMDDEKVEDDIHPDFK</sequence>
<accession>A0A9Q0GD71</accession>
<evidence type="ECO:0000313" key="2">
    <source>
        <dbReference type="EMBL" id="KAJ4847508.1"/>
    </source>
</evidence>
<reference evidence="2" key="2">
    <citation type="journal article" date="2023" name="Plants (Basel)">
        <title>Annotation of the Turnera subulata (Passifloraceae) Draft Genome Reveals the S-Locus Evolved after the Divergence of Turneroideae from Passifloroideae in a Stepwise Manner.</title>
        <authorList>
            <person name="Henning P.M."/>
            <person name="Roalson E.H."/>
            <person name="Mir W."/>
            <person name="McCubbin A.G."/>
            <person name="Shore J.S."/>
        </authorList>
    </citation>
    <scope>NUCLEOTIDE SEQUENCE</scope>
    <source>
        <strain evidence="2">F60SS</strain>
    </source>
</reference>
<feature type="compositionally biased region" description="Acidic residues" evidence="1">
    <location>
        <begin position="123"/>
        <end position="137"/>
    </location>
</feature>